<organism evidence="3 4">
    <name type="scientific">Desulfosarcina alkanivorans</name>
    <dbReference type="NCBI Taxonomy" id="571177"/>
    <lineage>
        <taxon>Bacteria</taxon>
        <taxon>Pseudomonadati</taxon>
        <taxon>Thermodesulfobacteriota</taxon>
        <taxon>Desulfobacteria</taxon>
        <taxon>Desulfobacterales</taxon>
        <taxon>Desulfosarcinaceae</taxon>
        <taxon>Desulfosarcina</taxon>
    </lineage>
</organism>
<evidence type="ECO:0000313" key="3">
    <source>
        <dbReference type="EMBL" id="BBO71155.1"/>
    </source>
</evidence>
<feature type="domain" description="DUF4213" evidence="2">
    <location>
        <begin position="28"/>
        <end position="113"/>
    </location>
</feature>
<dbReference type="AlphaFoldDB" id="A0A5K7YS17"/>
<name>A0A5K7YS17_9BACT</name>
<evidence type="ECO:0000259" key="2">
    <source>
        <dbReference type="Pfam" id="PF13938"/>
    </source>
</evidence>
<sequence>MTCKHCDHDHPASLAERPAVGIERRLIDDLLQAMDRPSAIISDIAVGSNFIGIRADDNGSACTGLASALGAVPTANERRMVDEMIGTPLHAAAQWLKKPGPFSISIGAAALNAGFIPPQNQPDIEASRIMAEKGKDDETVLVGEFPFTDWLRRQVKTLYLFELQKVAGRTPPDQWDDILGRCKVLGLTGTTLITRAMATYLKKAPQAHTIVIGPTTPLSPVLFSHGVDVLAGCQVLKPDAVFAGIREGMSFREIKKLGIQFIAWSGDSTAP</sequence>
<dbReference type="Gene3D" id="3.30.390.100">
    <property type="match status" value="1"/>
</dbReference>
<dbReference type="Pfam" id="PF13938">
    <property type="entry name" value="DUF4213"/>
    <property type="match status" value="1"/>
</dbReference>
<dbReference type="InterPro" id="IPR007161">
    <property type="entry name" value="DUF364"/>
</dbReference>
<dbReference type="RefSeq" id="WP_155319034.1">
    <property type="nucleotide sequence ID" value="NZ_AP021874.1"/>
</dbReference>
<keyword evidence="4" id="KW-1185">Reference proteome</keyword>
<dbReference type="SUPFAM" id="SSF159713">
    <property type="entry name" value="Dhaf3308-like"/>
    <property type="match status" value="1"/>
</dbReference>
<dbReference type="Gene3D" id="3.40.50.11590">
    <property type="match status" value="1"/>
</dbReference>
<proteinExistence type="predicted"/>
<gene>
    <name evidence="3" type="ORF">DSCA_50850</name>
</gene>
<accession>A0A5K7YS17</accession>
<dbReference type="EMBL" id="AP021874">
    <property type="protein sequence ID" value="BBO71155.1"/>
    <property type="molecule type" value="Genomic_DNA"/>
</dbReference>
<dbReference type="Proteomes" id="UP000427906">
    <property type="component" value="Chromosome"/>
</dbReference>
<dbReference type="OrthoDB" id="9806942at2"/>
<protein>
    <recommendedName>
        <fullName evidence="5">Heavy-metal chelation domain-containing protein</fullName>
    </recommendedName>
</protein>
<feature type="domain" description="Putative heavy-metal chelation" evidence="1">
    <location>
        <begin position="131"/>
        <end position="258"/>
    </location>
</feature>
<evidence type="ECO:0008006" key="5">
    <source>
        <dbReference type="Google" id="ProtNLM"/>
    </source>
</evidence>
<dbReference type="InterPro" id="IPR025251">
    <property type="entry name" value="DUF4213"/>
</dbReference>
<dbReference type="KEGG" id="dalk:DSCA_50850"/>
<evidence type="ECO:0000259" key="1">
    <source>
        <dbReference type="Pfam" id="PF04016"/>
    </source>
</evidence>
<reference evidence="3 4" key="1">
    <citation type="submission" date="2019-11" db="EMBL/GenBank/DDBJ databases">
        <title>Comparative genomics of hydrocarbon-degrading Desulfosarcina strains.</title>
        <authorList>
            <person name="Watanabe M."/>
            <person name="Kojima H."/>
            <person name="Fukui M."/>
        </authorList>
    </citation>
    <scope>NUCLEOTIDE SEQUENCE [LARGE SCALE GENOMIC DNA]</scope>
    <source>
        <strain evidence="3 4">PL12</strain>
    </source>
</reference>
<dbReference type="Pfam" id="PF04016">
    <property type="entry name" value="DUF364"/>
    <property type="match status" value="1"/>
</dbReference>
<evidence type="ECO:0000313" key="4">
    <source>
        <dbReference type="Proteomes" id="UP000427906"/>
    </source>
</evidence>